<protein>
    <submittedName>
        <fullName evidence="2">Carboxypeptidase regulatory-like domain-containing protein</fullName>
    </submittedName>
</protein>
<evidence type="ECO:0000313" key="2">
    <source>
        <dbReference type="EMBL" id="TKC07371.1"/>
    </source>
</evidence>
<feature type="signal peptide" evidence="1">
    <location>
        <begin position="1"/>
        <end position="23"/>
    </location>
</feature>
<organism evidence="2 3">
    <name type="scientific">Pedobacter frigoris</name>
    <dbReference type="NCBI Taxonomy" id="2571272"/>
    <lineage>
        <taxon>Bacteria</taxon>
        <taxon>Pseudomonadati</taxon>
        <taxon>Bacteroidota</taxon>
        <taxon>Sphingobacteriia</taxon>
        <taxon>Sphingobacteriales</taxon>
        <taxon>Sphingobacteriaceae</taxon>
        <taxon>Pedobacter</taxon>
    </lineage>
</organism>
<dbReference type="EMBL" id="SWBQ01000002">
    <property type="protein sequence ID" value="TKC07371.1"/>
    <property type="molecule type" value="Genomic_DNA"/>
</dbReference>
<evidence type="ECO:0000313" key="3">
    <source>
        <dbReference type="Proteomes" id="UP000307244"/>
    </source>
</evidence>
<proteinExistence type="predicted"/>
<comment type="caution">
    <text evidence="2">The sequence shown here is derived from an EMBL/GenBank/DDBJ whole genome shotgun (WGS) entry which is preliminary data.</text>
</comment>
<reference evidence="2 3" key="1">
    <citation type="submission" date="2019-04" db="EMBL/GenBank/DDBJ databases">
        <title>Pedobacter sp. RP-3-15 sp. nov., isolated from Arctic soil.</title>
        <authorList>
            <person name="Dahal R.H."/>
            <person name="Kim D.-U."/>
        </authorList>
    </citation>
    <scope>NUCLEOTIDE SEQUENCE [LARGE SCALE GENOMIC DNA]</scope>
    <source>
        <strain evidence="2 3">RP-3-15</strain>
    </source>
</reference>
<dbReference type="OrthoDB" id="609485at2"/>
<gene>
    <name evidence="2" type="ORF">FA047_08945</name>
</gene>
<keyword evidence="2" id="KW-0121">Carboxypeptidase</keyword>
<name>A0A4U1CM06_9SPHI</name>
<dbReference type="AlphaFoldDB" id="A0A4U1CM06"/>
<keyword evidence="1" id="KW-0732">Signal</keyword>
<keyword evidence="2" id="KW-0378">Hydrolase</keyword>
<dbReference type="RefSeq" id="WP_136835625.1">
    <property type="nucleotide sequence ID" value="NZ_SWBQ01000002.1"/>
</dbReference>
<keyword evidence="3" id="KW-1185">Reference proteome</keyword>
<evidence type="ECO:0000256" key="1">
    <source>
        <dbReference type="SAM" id="SignalP"/>
    </source>
</evidence>
<dbReference type="Gene3D" id="2.60.40.1930">
    <property type="match status" value="1"/>
</dbReference>
<dbReference type="Proteomes" id="UP000307244">
    <property type="component" value="Unassembled WGS sequence"/>
</dbReference>
<sequence>MRFSNFIIAFILLSITIQISAFGQQPDSVILNNILDKSKKLAEEHPIEKVYLHFDKPYYSVADTIWFKAYLTMEQNLPSLLSKIVYVDVLNSKDSLVQSIKIPVVKGMATGNIPLNQGTYLQGNYYIKAYTLWMINFGEAYYFSKTIPIGEAIDKQLTTHFSFKTSQTDKNQTIDAVVQFRNRDNMVQTNKTVNWRMLSNYDVVTRGKGTTDQNGFLRIKIDSKKSEAITNGELITELAIAENDVVSSSFKIKPPQGTHDMQFFPEGGEIISGVASRIGFKAVNPSGLGIDLKGTIVDNSGAVLNTFESSHLGMGSFYLTADEAKSYKANIIFKDGSTKSFDLPKALPSGVTLQISNTDPTAINLKMIANDLYFSANKNKTLFIIGSNGGVIYYAAKTKLSTQLTTTKIPRDKFPTGITQITLFSETGDPISERLTFNPSANNVSVTLKTDLPTYKPKQKAKLTVTAKTATTPVEGDYSISVTDAQKVPVDEDNEITILSSLLLTSELKGYIEKPNYYFNKPSEKKTADLDVLMLTQGFRRFNYKDIMAGKFPVISILPEQDMSLSGTLRDRTGMPVRKGALRLTVTGSRYAAETLTSPSGKFVFPNLTIPDSSEVVINAKYSANGSNLMIVMDPQNAAPLTKGVSTPDEIVNIDSALAPYLNNSKKQYNFLRTLKEVKIETKVKRPSHADHSSLAGLSSISGTLIEGERFKGCNSMALCLQTMAMGLTYFENNFYVSRDYQAGSRVPVQIFLNGTPIDYFGLTSVQPTEVESVEVFPKDELGTVNRMYNTNGVLVINTKKPVKGTKISLEELKKMMPEANILKIRPKGFSKQREFYLPKYVNPANTYNFNDLRTTIYWNPNVATTATGPLTLEYYNADGNGAYRAVIEGIDKNGNVSRYVYRYTVK</sequence>
<dbReference type="GO" id="GO:0004180">
    <property type="term" value="F:carboxypeptidase activity"/>
    <property type="evidence" value="ECO:0007669"/>
    <property type="project" value="UniProtKB-KW"/>
</dbReference>
<accession>A0A4U1CM06</accession>
<feature type="chain" id="PRO_5020663426" evidence="1">
    <location>
        <begin position="24"/>
        <end position="907"/>
    </location>
</feature>
<keyword evidence="2" id="KW-0645">Protease</keyword>